<dbReference type="Pfam" id="PF06970">
    <property type="entry name" value="RepA_N"/>
    <property type="match status" value="1"/>
</dbReference>
<proteinExistence type="predicted"/>
<evidence type="ECO:0000313" key="2">
    <source>
        <dbReference type="EMBL" id="ADM29126.1"/>
    </source>
</evidence>
<name>E4PYI0_STAAU</name>
<dbReference type="PATRIC" id="fig|1280.7176.peg.2556"/>
<organism evidence="2">
    <name type="scientific">Staphylococcus aureus</name>
    <dbReference type="NCBI Taxonomy" id="1280"/>
    <lineage>
        <taxon>Bacteria</taxon>
        <taxon>Bacillati</taxon>
        <taxon>Bacillota</taxon>
        <taxon>Bacilli</taxon>
        <taxon>Bacillales</taxon>
        <taxon>Staphylococcaceae</taxon>
        <taxon>Staphylococcus</taxon>
    </lineage>
</organism>
<protein>
    <submittedName>
        <fullName evidence="2">Replication initiator protein</fullName>
    </submittedName>
</protein>
<gene>
    <name evidence="2" type="ORF">SUM_0007</name>
</gene>
<geneLocation type="plasmid" evidence="2">
    <name>p18809-P04</name>
</geneLocation>
<feature type="domain" description="Replication initiator A N-terminal" evidence="1">
    <location>
        <begin position="70"/>
        <end position="145"/>
    </location>
</feature>
<dbReference type="InterPro" id="IPR010724">
    <property type="entry name" value="RepA_N"/>
</dbReference>
<accession>E4PYI0</accession>
<dbReference type="AlphaFoldDB" id="E4PYI0"/>
<reference evidence="2" key="1">
    <citation type="journal article" date="2010" name="J. Clin. Microbiol.">
        <title>Complete nucleotide sequence analysis of plasmids in strains of Staphylococcus aureus clone USA300 reveals a high level of identity among isolates with closely related core genome sequences.</title>
        <authorList>
            <person name="Kennedy A.D."/>
            <person name="Porcella S.F."/>
            <person name="Martens C."/>
            <person name="Whitney A.R."/>
            <person name="Braughton K.R."/>
            <person name="Chen L."/>
            <person name="Craig C.T."/>
            <person name="Tenover F.C."/>
            <person name="Kreiswirth B.N."/>
            <person name="Musser J.M."/>
            <person name="Deleo F.R."/>
        </authorList>
    </citation>
    <scope>NUCLEOTIDE SEQUENCE</scope>
    <source>
        <strain evidence="2">18813</strain>
        <plasmid evidence="2">p18809-P04</plasmid>
    </source>
</reference>
<dbReference type="EMBL" id="CP002146">
    <property type="protein sequence ID" value="ADM29126.1"/>
    <property type="molecule type" value="Genomic_DNA"/>
</dbReference>
<evidence type="ECO:0000259" key="1">
    <source>
        <dbReference type="Pfam" id="PF06970"/>
    </source>
</evidence>
<sequence>MVIKRLETVYLYNFRYLDYIMNNILVQAPRLLNKHKKCKRFITSYQTKIRKEVFIMSIKLYNINEEYREKFYQIPKVFFTNPKYIKLSNDAKMAWGILRDRLDLSIKNGWVDSKTGNIYFYYKNENPQNILNCKKDKVIKIKKELN</sequence>
<keyword evidence="2" id="KW-0614">Plasmid</keyword>